<feature type="domain" description="Nudix hydrolase" evidence="1">
    <location>
        <begin position="29"/>
        <end position="171"/>
    </location>
</feature>
<dbReference type="InterPro" id="IPR000086">
    <property type="entry name" value="NUDIX_hydrolase_dom"/>
</dbReference>
<sequence>MKTELFQCFDEEMNPTECLPRQVVHREGHWHQAIHCWVVGLEEGSNKPYVLLQKRHPDKDTYPNYYDISAAGHLVAGETVEDGLREVKEELGIEIDPAMLSSLGMVKEVAVIAEDLIDREFCFVYLYEASLPFAAYRLQEEEVIGLYRIDLYEFVELVSAGRAETLGVGIELDGQGNWVEVSRPITFAELVPFSAAYFAFLNEHLLQFATRKKSLPFLD</sequence>
<gene>
    <name evidence="2" type="ORF">CIG75_02845</name>
</gene>
<dbReference type="InterPro" id="IPR015797">
    <property type="entry name" value="NUDIX_hydrolase-like_dom_sf"/>
</dbReference>
<dbReference type="PANTHER" id="PTHR10885:SF0">
    <property type="entry name" value="ISOPENTENYL-DIPHOSPHATE DELTA-ISOMERASE"/>
    <property type="match status" value="1"/>
</dbReference>
<dbReference type="Proteomes" id="UP000214688">
    <property type="component" value="Chromosome"/>
</dbReference>
<evidence type="ECO:0000259" key="1">
    <source>
        <dbReference type="PROSITE" id="PS51462"/>
    </source>
</evidence>
<dbReference type="RefSeq" id="WP_094235280.1">
    <property type="nucleotide sequence ID" value="NZ_CP022657.1"/>
</dbReference>
<proteinExistence type="predicted"/>
<dbReference type="GO" id="GO:0003824">
    <property type="term" value="F:catalytic activity"/>
    <property type="evidence" value="ECO:0007669"/>
    <property type="project" value="UniProtKB-ARBA"/>
</dbReference>
<accession>A0A223CXJ5</accession>
<evidence type="ECO:0000313" key="2">
    <source>
        <dbReference type="EMBL" id="ASS74021.1"/>
    </source>
</evidence>
<dbReference type="PROSITE" id="PS51462">
    <property type="entry name" value="NUDIX"/>
    <property type="match status" value="1"/>
</dbReference>
<dbReference type="OrthoDB" id="9780586at2"/>
<organism evidence="2 3">
    <name type="scientific">Tumebacillus algifaecis</name>
    <dbReference type="NCBI Taxonomy" id="1214604"/>
    <lineage>
        <taxon>Bacteria</taxon>
        <taxon>Bacillati</taxon>
        <taxon>Bacillota</taxon>
        <taxon>Bacilli</taxon>
        <taxon>Bacillales</taxon>
        <taxon>Alicyclobacillaceae</taxon>
        <taxon>Tumebacillus</taxon>
    </lineage>
</organism>
<evidence type="ECO:0000313" key="3">
    <source>
        <dbReference type="Proteomes" id="UP000214688"/>
    </source>
</evidence>
<protein>
    <recommendedName>
        <fullName evidence="1">Nudix hydrolase domain-containing protein</fullName>
    </recommendedName>
</protein>
<keyword evidence="3" id="KW-1185">Reference proteome</keyword>
<dbReference type="CDD" id="cd04692">
    <property type="entry name" value="NUDIX_Hydrolase"/>
    <property type="match status" value="1"/>
</dbReference>
<name>A0A223CXJ5_9BACL</name>
<dbReference type="Gene3D" id="3.90.79.10">
    <property type="entry name" value="Nucleoside Triphosphate Pyrophosphohydrolase"/>
    <property type="match status" value="1"/>
</dbReference>
<dbReference type="SUPFAM" id="SSF55811">
    <property type="entry name" value="Nudix"/>
    <property type="match status" value="1"/>
</dbReference>
<dbReference type="PANTHER" id="PTHR10885">
    <property type="entry name" value="ISOPENTENYL-DIPHOSPHATE DELTA-ISOMERASE"/>
    <property type="match status" value="1"/>
</dbReference>
<dbReference type="KEGG" id="tab:CIG75_02845"/>
<reference evidence="2 3" key="1">
    <citation type="journal article" date="2015" name="Int. J. Syst. Evol. Microbiol.">
        <title>Tumebacillus algifaecis sp. nov., isolated from decomposing algal scum.</title>
        <authorList>
            <person name="Wu Y.F."/>
            <person name="Zhang B."/>
            <person name="Xing P."/>
            <person name="Wu Q.L."/>
            <person name="Liu S.J."/>
        </authorList>
    </citation>
    <scope>NUCLEOTIDE SEQUENCE [LARGE SCALE GENOMIC DNA]</scope>
    <source>
        <strain evidence="2 3">THMBR28</strain>
    </source>
</reference>
<dbReference type="Pfam" id="PF00293">
    <property type="entry name" value="NUDIX"/>
    <property type="match status" value="1"/>
</dbReference>
<dbReference type="EMBL" id="CP022657">
    <property type="protein sequence ID" value="ASS74021.1"/>
    <property type="molecule type" value="Genomic_DNA"/>
</dbReference>
<dbReference type="AlphaFoldDB" id="A0A223CXJ5"/>